<evidence type="ECO:0008006" key="3">
    <source>
        <dbReference type="Google" id="ProtNLM"/>
    </source>
</evidence>
<dbReference type="Proteomes" id="UP000823388">
    <property type="component" value="Chromosome 8N"/>
</dbReference>
<dbReference type="EMBL" id="CM029052">
    <property type="protein sequence ID" value="KAG2556575.1"/>
    <property type="molecule type" value="Genomic_DNA"/>
</dbReference>
<dbReference type="PANTHER" id="PTHR33116">
    <property type="entry name" value="REVERSE TRANSCRIPTASE ZINC-BINDING DOMAIN-CONTAINING PROTEIN-RELATED-RELATED"/>
    <property type="match status" value="1"/>
</dbReference>
<proteinExistence type="predicted"/>
<reference evidence="1 2" key="1">
    <citation type="submission" date="2020-05" db="EMBL/GenBank/DDBJ databases">
        <title>WGS assembly of Panicum virgatum.</title>
        <authorList>
            <person name="Lovell J.T."/>
            <person name="Jenkins J."/>
            <person name="Shu S."/>
            <person name="Juenger T.E."/>
            <person name="Schmutz J."/>
        </authorList>
    </citation>
    <scope>NUCLEOTIDE SEQUENCE [LARGE SCALE GENOMIC DNA]</scope>
    <source>
        <strain evidence="2">cv. AP13</strain>
    </source>
</reference>
<accession>A0A8T0P702</accession>
<sequence>MLVYVAMAAELPPWVIKAIDKIRRGFLWRGRKDAKGGHCLIAWPKVCRHLELGGLGISDLKRMSYALRARWPWLRKTEPNKPWASLPLQVSKDVDSLISMAVITEVGDGANTFFWRDKWLDGHSIRELAPRVYALVTNKRAGRRTVREALTNEKWVEDIQGDISDLLLEVDLQEGIPDRHIWRFSDSGEYSAKSAYEILFQGAVYFGPAQKIWKSHAPPKCLPHPARCLLRDQEEENIQHLLVGCVFTRQFWFSLLQRFGLSTLTPQPQDISFDDWWEKPEASVAGELRKGLNSLIILGAWSIWRHRNDCVFNGTVPNMATAVILAMDEVQLWSLAGARDVSLLSAMGEGS</sequence>
<organism evidence="1 2">
    <name type="scientific">Panicum virgatum</name>
    <name type="common">Blackwell switchgrass</name>
    <dbReference type="NCBI Taxonomy" id="38727"/>
    <lineage>
        <taxon>Eukaryota</taxon>
        <taxon>Viridiplantae</taxon>
        <taxon>Streptophyta</taxon>
        <taxon>Embryophyta</taxon>
        <taxon>Tracheophyta</taxon>
        <taxon>Spermatophyta</taxon>
        <taxon>Magnoliopsida</taxon>
        <taxon>Liliopsida</taxon>
        <taxon>Poales</taxon>
        <taxon>Poaceae</taxon>
        <taxon>PACMAD clade</taxon>
        <taxon>Panicoideae</taxon>
        <taxon>Panicodae</taxon>
        <taxon>Paniceae</taxon>
        <taxon>Panicinae</taxon>
        <taxon>Panicum</taxon>
        <taxon>Panicum sect. Hiantes</taxon>
    </lineage>
</organism>
<evidence type="ECO:0000313" key="2">
    <source>
        <dbReference type="Proteomes" id="UP000823388"/>
    </source>
</evidence>
<keyword evidence="2" id="KW-1185">Reference proteome</keyword>
<comment type="caution">
    <text evidence="1">The sequence shown here is derived from an EMBL/GenBank/DDBJ whole genome shotgun (WGS) entry which is preliminary data.</text>
</comment>
<name>A0A8T0P702_PANVG</name>
<dbReference type="PANTHER" id="PTHR33116:SF78">
    <property type="entry name" value="OS12G0587133 PROTEIN"/>
    <property type="match status" value="1"/>
</dbReference>
<protein>
    <recommendedName>
        <fullName evidence="3">Reverse transcriptase zinc-binding domain-containing protein</fullName>
    </recommendedName>
</protein>
<dbReference type="AlphaFoldDB" id="A0A8T0P702"/>
<gene>
    <name evidence="1" type="ORF">PVAP13_8NG198500</name>
</gene>
<evidence type="ECO:0000313" key="1">
    <source>
        <dbReference type="EMBL" id="KAG2556575.1"/>
    </source>
</evidence>